<keyword evidence="3 6" id="KW-0805">Transcription regulation</keyword>
<dbReference type="PANTHER" id="PTHR33057:SF26">
    <property type="entry name" value="TRANSCRIPTION REPRESSOR OFP13"/>
    <property type="match status" value="1"/>
</dbReference>
<evidence type="ECO:0000256" key="4">
    <source>
        <dbReference type="ARBA" id="ARBA00023163"/>
    </source>
</evidence>
<keyword evidence="4 6" id="KW-0804">Transcription</keyword>
<keyword evidence="2 6" id="KW-0678">Repressor</keyword>
<dbReference type="GO" id="GO:0045892">
    <property type="term" value="P:negative regulation of DNA-templated transcription"/>
    <property type="evidence" value="ECO:0007669"/>
    <property type="project" value="UniProtKB-UniRule"/>
</dbReference>
<organism evidence="8">
    <name type="scientific">Spirodela intermedia</name>
    <name type="common">Intermediate duckweed</name>
    <dbReference type="NCBI Taxonomy" id="51605"/>
    <lineage>
        <taxon>Eukaryota</taxon>
        <taxon>Viridiplantae</taxon>
        <taxon>Streptophyta</taxon>
        <taxon>Embryophyta</taxon>
        <taxon>Tracheophyta</taxon>
        <taxon>Spermatophyta</taxon>
        <taxon>Magnoliopsida</taxon>
        <taxon>Liliopsida</taxon>
        <taxon>Araceae</taxon>
        <taxon>Lemnoideae</taxon>
        <taxon>Spirodela</taxon>
    </lineage>
</organism>
<gene>
    <name evidence="8" type="ORF">SI7747_05007036</name>
</gene>
<proteinExistence type="predicted"/>
<evidence type="ECO:0000256" key="3">
    <source>
        <dbReference type="ARBA" id="ARBA00023015"/>
    </source>
</evidence>
<evidence type="ECO:0000313" key="9">
    <source>
        <dbReference type="Proteomes" id="UP001189122"/>
    </source>
</evidence>
<evidence type="ECO:0000256" key="5">
    <source>
        <dbReference type="ARBA" id="ARBA00023242"/>
    </source>
</evidence>
<sequence length="56" mass="6558">MESKDPYSDFRLSMEEMVTIYGVRDWQCLEELLEWYLRVNGRPTTDSSSAPSSTFC</sequence>
<dbReference type="Proteomes" id="UP001189122">
    <property type="component" value="Unassembled WGS sequence"/>
</dbReference>
<dbReference type="AlphaFoldDB" id="A0A7I8ISW7"/>
<dbReference type="PROSITE" id="PS51754">
    <property type="entry name" value="OVATE"/>
    <property type="match status" value="1"/>
</dbReference>
<keyword evidence="9" id="KW-1185">Reference proteome</keyword>
<dbReference type="Pfam" id="PF04844">
    <property type="entry name" value="Ovate"/>
    <property type="match status" value="1"/>
</dbReference>
<evidence type="ECO:0000256" key="1">
    <source>
        <dbReference type="ARBA" id="ARBA00004123"/>
    </source>
</evidence>
<dbReference type="GO" id="GO:0005634">
    <property type="term" value="C:nucleus"/>
    <property type="evidence" value="ECO:0007669"/>
    <property type="project" value="UniProtKB-SubCell"/>
</dbReference>
<evidence type="ECO:0000256" key="2">
    <source>
        <dbReference type="ARBA" id="ARBA00022491"/>
    </source>
</evidence>
<protein>
    <recommendedName>
        <fullName evidence="6">Transcription repressor</fullName>
    </recommendedName>
    <alternativeName>
        <fullName evidence="6">Ovate family protein</fullName>
    </alternativeName>
</protein>
<evidence type="ECO:0000313" key="8">
    <source>
        <dbReference type="EMBL" id="CAA2620867.1"/>
    </source>
</evidence>
<dbReference type="EMBL" id="CACRZD030000005">
    <property type="protein sequence ID" value="CAA6660620.1"/>
    <property type="molecule type" value="Genomic_DNA"/>
</dbReference>
<name>A0A7I8ISW7_SPIIN</name>
<reference evidence="8 9" key="1">
    <citation type="submission" date="2019-12" db="EMBL/GenBank/DDBJ databases">
        <authorList>
            <person name="Scholz U."/>
            <person name="Mascher M."/>
            <person name="Fiebig A."/>
        </authorList>
    </citation>
    <scope>NUCLEOTIDE SEQUENCE</scope>
</reference>
<accession>A0A7I8ISW7</accession>
<dbReference type="InterPro" id="IPR038933">
    <property type="entry name" value="Ovate"/>
</dbReference>
<dbReference type="EMBL" id="LR743592">
    <property type="protein sequence ID" value="CAA2620867.1"/>
    <property type="molecule type" value="Genomic_DNA"/>
</dbReference>
<dbReference type="NCBIfam" id="TIGR01568">
    <property type="entry name" value="A_thal_3678"/>
    <property type="match status" value="1"/>
</dbReference>
<comment type="subcellular location">
    <subcellularLocation>
        <location evidence="1 6">Nucleus</location>
    </subcellularLocation>
</comment>
<dbReference type="InterPro" id="IPR006458">
    <property type="entry name" value="Ovate_C"/>
</dbReference>
<feature type="domain" description="OVATE" evidence="7">
    <location>
        <begin position="1"/>
        <end position="56"/>
    </location>
</feature>
<dbReference type="PANTHER" id="PTHR33057">
    <property type="entry name" value="TRANSCRIPTION REPRESSOR OFP7-RELATED"/>
    <property type="match status" value="1"/>
</dbReference>
<comment type="function">
    <text evidence="6">Transcriptional repressor that regulates multiple aspects of plant growth and development.</text>
</comment>
<evidence type="ECO:0000259" key="7">
    <source>
        <dbReference type="PROSITE" id="PS51754"/>
    </source>
</evidence>
<evidence type="ECO:0000256" key="6">
    <source>
        <dbReference type="RuleBase" id="RU367028"/>
    </source>
</evidence>
<keyword evidence="5 6" id="KW-0539">Nucleus</keyword>